<proteinExistence type="predicted"/>
<protein>
    <recommendedName>
        <fullName evidence="2">Autotransporter domain-containing protein</fullName>
    </recommendedName>
</protein>
<reference evidence="1" key="1">
    <citation type="submission" date="2018-06" db="EMBL/GenBank/DDBJ databases">
        <authorList>
            <person name="Zhirakovskaya E."/>
        </authorList>
    </citation>
    <scope>NUCLEOTIDE SEQUENCE</scope>
</reference>
<name>A0A3B1BHB3_9ZZZZ</name>
<dbReference type="EMBL" id="UOFX01000077">
    <property type="protein sequence ID" value="VAX10778.1"/>
    <property type="molecule type" value="Genomic_DNA"/>
</dbReference>
<sequence length="60" mass="6498">MVGLFGFNLDGNDYDQDWLRVTAGIEHKVGNGLLSVTANATTEGEDPSFWGGMGYRVGFN</sequence>
<evidence type="ECO:0000313" key="1">
    <source>
        <dbReference type="EMBL" id="VAX10778.1"/>
    </source>
</evidence>
<evidence type="ECO:0008006" key="2">
    <source>
        <dbReference type="Google" id="ProtNLM"/>
    </source>
</evidence>
<gene>
    <name evidence="1" type="ORF">MNBD_GAMMA26-2038</name>
</gene>
<accession>A0A3B1BHB3</accession>
<dbReference type="AlphaFoldDB" id="A0A3B1BHB3"/>
<organism evidence="1">
    <name type="scientific">hydrothermal vent metagenome</name>
    <dbReference type="NCBI Taxonomy" id="652676"/>
    <lineage>
        <taxon>unclassified sequences</taxon>
        <taxon>metagenomes</taxon>
        <taxon>ecological metagenomes</taxon>
    </lineage>
</organism>